<evidence type="ECO:0008006" key="3">
    <source>
        <dbReference type="Google" id="ProtNLM"/>
    </source>
</evidence>
<evidence type="ECO:0000313" key="2">
    <source>
        <dbReference type="EMBL" id="SUS04672.1"/>
    </source>
</evidence>
<dbReference type="AlphaFoldDB" id="A0A380T904"/>
<dbReference type="EMBL" id="UIDG01000046">
    <property type="protein sequence ID" value="SUS04672.1"/>
    <property type="molecule type" value="Genomic_DNA"/>
</dbReference>
<evidence type="ECO:0000256" key="1">
    <source>
        <dbReference type="SAM" id="MobiDB-lite"/>
    </source>
</evidence>
<accession>A0A380T904</accession>
<reference evidence="2" key="1">
    <citation type="submission" date="2018-07" db="EMBL/GenBank/DDBJ databases">
        <authorList>
            <person name="Quirk P.G."/>
            <person name="Krulwich T.A."/>
        </authorList>
    </citation>
    <scope>NUCLEOTIDE SEQUENCE</scope>
</reference>
<feature type="compositionally biased region" description="Basic and acidic residues" evidence="1">
    <location>
        <begin position="257"/>
        <end position="267"/>
    </location>
</feature>
<organism evidence="2">
    <name type="scientific">metagenome</name>
    <dbReference type="NCBI Taxonomy" id="256318"/>
    <lineage>
        <taxon>unclassified sequences</taxon>
        <taxon>metagenomes</taxon>
    </lineage>
</organism>
<proteinExistence type="predicted"/>
<feature type="region of interest" description="Disordered" evidence="1">
    <location>
        <begin position="254"/>
        <end position="273"/>
    </location>
</feature>
<name>A0A380T904_9ZZZZ</name>
<dbReference type="SUPFAM" id="SSF69279">
    <property type="entry name" value="Phage tail proteins"/>
    <property type="match status" value="1"/>
</dbReference>
<protein>
    <recommendedName>
        <fullName evidence="3">Phage protein D</fullName>
    </recommendedName>
</protein>
<gene>
    <name evidence="2" type="ORF">DF3PB_140005</name>
</gene>
<sequence>MRLTALETRYGGFYAPAFSAIVGGQDLVRDLFLPVTQVEVDLKQRTANRFSFTVANAFDWEAREFVAGPSEQRINLLELFAFGTRTDIAMGYGDPAKLRVMISGTITEIGTSFAEGGAPALTISGYDGLFPLTVGQKTRHWEERRDSDVVLAIASEAKLSATVVQTDPVKRRVDQNQQTDLDFIGKLAERNYATFLLNRDGLYFGPRRQERSGLLELTWGQGLLSFSPQVNLAKQVTAVEVYGQPAEVGEPIVGRARRGEETGRDTSRQSGGDRLARALGEEHVMRVRLPVHTQAEADARARAILRERAQEFVQADGESVGLPDIEPDTNIALTGIGRVFSKTYYVSEATHKVDSSGYRTTFKVEEPTV</sequence>